<dbReference type="Pfam" id="PF04983">
    <property type="entry name" value="RNA_pol_Rpb1_3"/>
    <property type="match status" value="1"/>
</dbReference>
<evidence type="ECO:0000256" key="3">
    <source>
        <dbReference type="ARBA" id="ARBA00022679"/>
    </source>
</evidence>
<dbReference type="GO" id="GO:0003899">
    <property type="term" value="F:DNA-directed RNA polymerase activity"/>
    <property type="evidence" value="ECO:0007669"/>
    <property type="project" value="UniProtKB-EC"/>
</dbReference>
<evidence type="ECO:0000256" key="6">
    <source>
        <dbReference type="ARBA" id="ARBA00048552"/>
    </source>
</evidence>
<protein>
    <recommendedName>
        <fullName evidence="1">DNA-directed RNA polymerase</fullName>
        <ecNumber evidence="1">2.7.7.6</ecNumber>
    </recommendedName>
</protein>
<organism evidence="10">
    <name type="scientific">viral metagenome</name>
    <dbReference type="NCBI Taxonomy" id="1070528"/>
    <lineage>
        <taxon>unclassified sequences</taxon>
        <taxon>metagenomes</taxon>
        <taxon>organismal metagenomes</taxon>
    </lineage>
</organism>
<evidence type="ECO:0000256" key="1">
    <source>
        <dbReference type="ARBA" id="ARBA00012418"/>
    </source>
</evidence>
<keyword evidence="4" id="KW-0548">Nucleotidyltransferase</keyword>
<dbReference type="InterPro" id="IPR045867">
    <property type="entry name" value="DNA-dir_RpoC_beta_prime"/>
</dbReference>
<dbReference type="Pfam" id="PF04998">
    <property type="entry name" value="RNA_pol_Rpb1_5"/>
    <property type="match status" value="1"/>
</dbReference>
<evidence type="ECO:0000256" key="5">
    <source>
        <dbReference type="ARBA" id="ARBA00023163"/>
    </source>
</evidence>
<keyword evidence="2" id="KW-0240">DNA-directed RNA polymerase</keyword>
<evidence type="ECO:0000256" key="2">
    <source>
        <dbReference type="ARBA" id="ARBA00022478"/>
    </source>
</evidence>
<dbReference type="AlphaFoldDB" id="A0A6C0E0C7"/>
<dbReference type="InterPro" id="IPR038120">
    <property type="entry name" value="Rpb1_funnel_sf"/>
</dbReference>
<dbReference type="InterPro" id="IPR042102">
    <property type="entry name" value="RNA_pol_Rpb1_3_sf"/>
</dbReference>
<feature type="domain" description="RNA polymerase Rpb1" evidence="7">
    <location>
        <begin position="35"/>
        <end position="198"/>
    </location>
</feature>
<dbReference type="Gene3D" id="6.10.250.2940">
    <property type="match status" value="1"/>
</dbReference>
<dbReference type="EC" id="2.7.7.6" evidence="1"/>
<dbReference type="EMBL" id="MN739710">
    <property type="protein sequence ID" value="QHT22494.1"/>
    <property type="molecule type" value="Genomic_DNA"/>
</dbReference>
<dbReference type="Gene3D" id="1.10.274.100">
    <property type="entry name" value="RNA polymerase Rpb1, domain 3"/>
    <property type="match status" value="1"/>
</dbReference>
<dbReference type="InterPro" id="IPR007081">
    <property type="entry name" value="RNA_pol_Rpb1_5"/>
</dbReference>
<sequence>MKIKVLTGDEMNLHLAASLEAEAELRLLSASKYKIISAQSSKNIMCIVQDSLLGAYRMTVGIQPVRKDQFFNIAMVCDIPVDKIQAKIQHIRRIYQEKGKKVQCFHGKGLISLALPDDFIYEKKNGADPNEPIVKIYRGVLYEGTLDKNILGCAHNSLIQIINKEYGPDEAANFIDLIQFITNNWLLITGFSVGLKDCMVQGEEKVQEINDVIEKCYIEAENIKSTTYNPNIREIRITGCLSKAKDIGLKIAKDALNDDNNFISTVKSGSKGDWFNIAQVTGLLAQQNISGQRVQPTLNNGKRTLPHYSFDKLDKRDEYESRGFIDSSFIKGLNPKQYYFHSMSGRESTCDTAMNTATSGYIQRRIIKLTEDIKIQYDNSVRDCCNSIYQWAYGEDGLDPKKLLKIGKDLEICNVSSIVNKLNMKHEVLNKKMKRKNK</sequence>
<proteinExistence type="predicted"/>
<feature type="domain" description="RNA polymerase Rpb1" evidence="9">
    <location>
        <begin position="231"/>
        <end position="325"/>
    </location>
</feature>
<evidence type="ECO:0000259" key="8">
    <source>
        <dbReference type="Pfam" id="PF04998"/>
    </source>
</evidence>
<dbReference type="Gene3D" id="6.20.50.80">
    <property type="match status" value="1"/>
</dbReference>
<keyword evidence="3" id="KW-0808">Transferase</keyword>
<accession>A0A6C0E0C7</accession>
<evidence type="ECO:0000313" key="10">
    <source>
        <dbReference type="EMBL" id="QHT22494.1"/>
    </source>
</evidence>
<dbReference type="Pfam" id="PF05000">
    <property type="entry name" value="RNA_pol_Rpb1_4"/>
    <property type="match status" value="1"/>
</dbReference>
<reference evidence="10" key="1">
    <citation type="journal article" date="2020" name="Nature">
        <title>Giant virus diversity and host interactions through global metagenomics.</title>
        <authorList>
            <person name="Schulz F."/>
            <person name="Roux S."/>
            <person name="Paez-Espino D."/>
            <person name="Jungbluth S."/>
            <person name="Walsh D.A."/>
            <person name="Denef V.J."/>
            <person name="McMahon K.D."/>
            <person name="Konstantinidis K.T."/>
            <person name="Eloe-Fadrosh E.A."/>
            <person name="Kyrpides N.C."/>
            <person name="Woyke T."/>
        </authorList>
    </citation>
    <scope>NUCLEOTIDE SEQUENCE</scope>
    <source>
        <strain evidence="10">GVMAG-M-3300023179-111</strain>
    </source>
</reference>
<dbReference type="InterPro" id="IPR007066">
    <property type="entry name" value="RNA_pol_Rpb1_3"/>
</dbReference>
<dbReference type="PANTHER" id="PTHR19376">
    <property type="entry name" value="DNA-DIRECTED RNA POLYMERASE"/>
    <property type="match status" value="1"/>
</dbReference>
<dbReference type="SUPFAM" id="SSF64484">
    <property type="entry name" value="beta and beta-prime subunits of DNA dependent RNA-polymerase"/>
    <property type="match status" value="1"/>
</dbReference>
<evidence type="ECO:0000259" key="7">
    <source>
        <dbReference type="Pfam" id="PF04983"/>
    </source>
</evidence>
<dbReference type="GO" id="GO:0006351">
    <property type="term" value="P:DNA-templated transcription"/>
    <property type="evidence" value="ECO:0007669"/>
    <property type="project" value="InterPro"/>
</dbReference>
<dbReference type="PANTHER" id="PTHR19376:SF32">
    <property type="entry name" value="DNA-DIRECTED RNA POLYMERASE III SUBUNIT RPC1"/>
    <property type="match status" value="1"/>
</dbReference>
<dbReference type="GO" id="GO:0003677">
    <property type="term" value="F:DNA binding"/>
    <property type="evidence" value="ECO:0007669"/>
    <property type="project" value="InterPro"/>
</dbReference>
<name>A0A6C0E0C7_9ZZZZ</name>
<comment type="catalytic activity">
    <reaction evidence="6">
        <text>RNA(n) + a ribonucleoside 5'-triphosphate = RNA(n+1) + diphosphate</text>
        <dbReference type="Rhea" id="RHEA:21248"/>
        <dbReference type="Rhea" id="RHEA-COMP:14527"/>
        <dbReference type="Rhea" id="RHEA-COMP:17342"/>
        <dbReference type="ChEBI" id="CHEBI:33019"/>
        <dbReference type="ChEBI" id="CHEBI:61557"/>
        <dbReference type="ChEBI" id="CHEBI:140395"/>
        <dbReference type="EC" id="2.7.7.6"/>
    </reaction>
</comment>
<keyword evidence="5" id="KW-0804">Transcription</keyword>
<evidence type="ECO:0000259" key="9">
    <source>
        <dbReference type="Pfam" id="PF05000"/>
    </source>
</evidence>
<dbReference type="Gene3D" id="1.10.132.30">
    <property type="match status" value="1"/>
</dbReference>
<dbReference type="GO" id="GO:0000428">
    <property type="term" value="C:DNA-directed RNA polymerase complex"/>
    <property type="evidence" value="ECO:0007669"/>
    <property type="project" value="UniProtKB-KW"/>
</dbReference>
<dbReference type="InterPro" id="IPR007083">
    <property type="entry name" value="RNA_pol_Rpb1_4"/>
</dbReference>
<feature type="domain" description="RNA polymerase Rpb1" evidence="8">
    <location>
        <begin position="332"/>
        <end position="403"/>
    </location>
</feature>
<evidence type="ECO:0000256" key="4">
    <source>
        <dbReference type="ARBA" id="ARBA00022695"/>
    </source>
</evidence>